<dbReference type="GeneID" id="25566368"/>
<keyword evidence="11" id="KW-0156">Chromatin regulator</keyword>
<keyword evidence="14" id="KW-0131">Cell cycle</keyword>
<dbReference type="GO" id="GO:0006325">
    <property type="term" value="P:chromatin organization"/>
    <property type="evidence" value="ECO:0007669"/>
    <property type="project" value="UniProtKB-KW"/>
</dbReference>
<reference evidence="18 19" key="1">
    <citation type="submission" date="2010-05" db="EMBL/GenBank/DDBJ databases">
        <title>The Genome Sequence of Thecamonas trahens ATCC 50062.</title>
        <authorList>
            <consortium name="The Broad Institute Genome Sequencing Platform"/>
            <person name="Russ C."/>
            <person name="Cuomo C."/>
            <person name="Shea T."/>
            <person name="Young S.K."/>
            <person name="Zeng Q."/>
            <person name="Koehrsen M."/>
            <person name="Haas B."/>
            <person name="Borodovsky M."/>
            <person name="Guigo R."/>
            <person name="Alvarado L."/>
            <person name="Berlin A."/>
            <person name="Bochicchio J."/>
            <person name="Borenstein D."/>
            <person name="Chapman S."/>
            <person name="Chen Z."/>
            <person name="Freedman E."/>
            <person name="Gellesch M."/>
            <person name="Goldberg J."/>
            <person name="Griggs A."/>
            <person name="Gujja S."/>
            <person name="Heilman E."/>
            <person name="Heiman D."/>
            <person name="Hepburn T."/>
            <person name="Howarth C."/>
            <person name="Jen D."/>
            <person name="Larson L."/>
            <person name="Mehta T."/>
            <person name="Park D."/>
            <person name="Pearson M."/>
            <person name="Roberts A."/>
            <person name="Saif S."/>
            <person name="Shenoy N."/>
            <person name="Sisk P."/>
            <person name="Stolte C."/>
            <person name="Sykes S."/>
            <person name="Thomson T."/>
            <person name="Walk T."/>
            <person name="White J."/>
            <person name="Yandava C."/>
            <person name="Burger G."/>
            <person name="Gray M.W."/>
            <person name="Holland P.W.H."/>
            <person name="King N."/>
            <person name="Lang F.B.F."/>
            <person name="Roger A.J."/>
            <person name="Ruiz-Trillo I."/>
            <person name="Lander E."/>
            <person name="Nusbaum C."/>
        </authorList>
    </citation>
    <scope>NUCLEOTIDE SEQUENCE [LARGE SCALE GENOMIC DNA]</scope>
    <source>
        <strain evidence="18 19">ATCC 50062</strain>
    </source>
</reference>
<evidence type="ECO:0000256" key="13">
    <source>
        <dbReference type="ARBA" id="ARBA00023242"/>
    </source>
</evidence>
<organism evidence="18 19">
    <name type="scientific">Thecamonas trahens ATCC 50062</name>
    <dbReference type="NCBI Taxonomy" id="461836"/>
    <lineage>
        <taxon>Eukaryota</taxon>
        <taxon>Apusozoa</taxon>
        <taxon>Apusomonadida</taxon>
        <taxon>Apusomonadidae</taxon>
        <taxon>Thecamonas</taxon>
    </lineage>
</organism>
<name>A0A0L0DGU8_THETB</name>
<proteinExistence type="inferred from homology"/>
<evidence type="ECO:0000313" key="18">
    <source>
        <dbReference type="EMBL" id="KNC51552.1"/>
    </source>
</evidence>
<evidence type="ECO:0000256" key="2">
    <source>
        <dbReference type="ARBA" id="ARBA00004496"/>
    </source>
</evidence>
<dbReference type="EMBL" id="GL349468">
    <property type="protein sequence ID" value="KNC51552.1"/>
    <property type="molecule type" value="Genomic_DNA"/>
</dbReference>
<dbReference type="GO" id="GO:0005737">
    <property type="term" value="C:cytoplasm"/>
    <property type="evidence" value="ECO:0007669"/>
    <property type="project" value="UniProtKB-SubCell"/>
</dbReference>
<evidence type="ECO:0000256" key="7">
    <source>
        <dbReference type="ARBA" id="ARBA00022737"/>
    </source>
</evidence>
<comment type="subcellular location">
    <subcellularLocation>
        <location evidence="2">Cytoplasm</location>
    </subcellularLocation>
    <subcellularLocation>
        <location evidence="1">Nucleus</location>
    </subcellularLocation>
</comment>
<dbReference type="AlphaFoldDB" id="A0A0L0DGU8"/>
<evidence type="ECO:0000256" key="12">
    <source>
        <dbReference type="ARBA" id="ARBA00023204"/>
    </source>
</evidence>
<evidence type="ECO:0000256" key="11">
    <source>
        <dbReference type="ARBA" id="ARBA00022853"/>
    </source>
</evidence>
<evidence type="ECO:0000256" key="15">
    <source>
        <dbReference type="ARBA" id="ARBA00025766"/>
    </source>
</evidence>
<evidence type="ECO:0000256" key="1">
    <source>
        <dbReference type="ARBA" id="ARBA00004123"/>
    </source>
</evidence>
<dbReference type="GO" id="GO:0006302">
    <property type="term" value="P:double-strand break repair"/>
    <property type="evidence" value="ECO:0007669"/>
    <property type="project" value="TreeGrafter"/>
</dbReference>
<keyword evidence="12" id="KW-0234">DNA repair</keyword>
<keyword evidence="19" id="KW-1185">Reference proteome</keyword>
<dbReference type="PANTHER" id="PTHR15189">
    <property type="entry name" value="BRISC AND BRCA1-A COMPLEX MEMBER 2"/>
    <property type="match status" value="1"/>
</dbReference>
<evidence type="ECO:0000256" key="10">
    <source>
        <dbReference type="ARBA" id="ARBA00022786"/>
    </source>
</evidence>
<dbReference type="InterPro" id="IPR010358">
    <property type="entry name" value="BRE"/>
</dbReference>
<keyword evidence="6" id="KW-0053">Apoptosis</keyword>
<dbReference type="Proteomes" id="UP000054408">
    <property type="component" value="Unassembled WGS sequence"/>
</dbReference>
<evidence type="ECO:0000256" key="3">
    <source>
        <dbReference type="ARBA" id="ARBA00019438"/>
    </source>
</evidence>
<dbReference type="RefSeq" id="XP_013755954.1">
    <property type="nucleotide sequence ID" value="XM_013900500.1"/>
</dbReference>
<dbReference type="STRING" id="461836.A0A0L0DGU8"/>
<evidence type="ECO:0000256" key="14">
    <source>
        <dbReference type="ARBA" id="ARBA00023306"/>
    </source>
</evidence>
<evidence type="ECO:0000256" key="6">
    <source>
        <dbReference type="ARBA" id="ARBA00022703"/>
    </source>
</evidence>
<comment type="similarity">
    <text evidence="15">Belongs to the BABAM2 family.</text>
</comment>
<keyword evidence="4" id="KW-0963">Cytoplasm</keyword>
<gene>
    <name evidence="18" type="ORF">AMSG_07452</name>
</gene>
<protein>
    <recommendedName>
        <fullName evidence="3">BRISC and BRCA1-A complex member 2</fullName>
    </recommendedName>
    <alternativeName>
        <fullName evidence="16">BRCA1-A complex subunit BRE</fullName>
    </alternativeName>
    <alternativeName>
        <fullName evidence="17">BRCA1/BRCA2-containing complex subunit 45</fullName>
    </alternativeName>
</protein>
<evidence type="ECO:0000256" key="9">
    <source>
        <dbReference type="ARBA" id="ARBA00022776"/>
    </source>
</evidence>
<keyword evidence="7" id="KW-0677">Repeat</keyword>
<dbReference type="PANTHER" id="PTHR15189:SF7">
    <property type="entry name" value="BRISC AND BRCA1-A COMPLEX MEMBER 2"/>
    <property type="match status" value="1"/>
</dbReference>
<dbReference type="GO" id="GO:0070552">
    <property type="term" value="C:BRISC complex"/>
    <property type="evidence" value="ECO:0007669"/>
    <property type="project" value="InterPro"/>
</dbReference>
<dbReference type="GO" id="GO:0051301">
    <property type="term" value="P:cell division"/>
    <property type="evidence" value="ECO:0007669"/>
    <property type="project" value="UniProtKB-KW"/>
</dbReference>
<evidence type="ECO:0000256" key="17">
    <source>
        <dbReference type="ARBA" id="ARBA00032630"/>
    </source>
</evidence>
<sequence>MGMERSAEMDKYDSPMVAYLGATNSSGRKGLHGAVPRPALAAAVKGLAGAKAVGGSGADVPLVCPVFPALCGSVFTWRVVFDAARGARATLLPDLVLEPQQTALLTARWPELAPVKGWTRDDVTALERLLAGMLDEVAAGYRASLKELSGNALLGLDLATASQREGFEAILVDERPEAWPKVTTLAAQLEAGRAAAGARFDGCGEGALPAVAAGATGRSAGETNTGSDANLSSFRKWAVMHVPLEVDLGQYVLDTDVAAAAEARAADPDVHTLVLRLVYELDNGGLTIGSTQASLIVSSYWVDQLSALTLPTWAMDTPLMDFLPEVEAGVARQLPFLAQSQLLRQDLINALLADEALAPALLEVDRTNYLKIAFLLRTARVAVLATITLPAVFPQQKPSIVFATLGHVHAPPAIGPISSTYDGYPYSPEWDTPAMVAAIKNQLKTASQTFVSSLG</sequence>
<keyword evidence="8" id="KW-0227">DNA damage</keyword>
<evidence type="ECO:0000256" key="5">
    <source>
        <dbReference type="ARBA" id="ARBA00022618"/>
    </source>
</evidence>
<keyword evidence="10" id="KW-0833">Ubl conjugation pathway</keyword>
<dbReference type="Pfam" id="PF06113">
    <property type="entry name" value="BRE"/>
    <property type="match status" value="1"/>
</dbReference>
<accession>A0A0L0DGU8</accession>
<evidence type="ECO:0000256" key="16">
    <source>
        <dbReference type="ARBA" id="ARBA00032491"/>
    </source>
</evidence>
<evidence type="ECO:0000256" key="4">
    <source>
        <dbReference type="ARBA" id="ARBA00022490"/>
    </source>
</evidence>
<evidence type="ECO:0000313" key="19">
    <source>
        <dbReference type="Proteomes" id="UP000054408"/>
    </source>
</evidence>
<evidence type="ECO:0000256" key="8">
    <source>
        <dbReference type="ARBA" id="ARBA00022763"/>
    </source>
</evidence>
<keyword evidence="5" id="KW-0132">Cell division</keyword>
<keyword evidence="13" id="KW-0539">Nucleus</keyword>
<keyword evidence="9" id="KW-0498">Mitosis</keyword>